<dbReference type="Proteomes" id="UP001386955">
    <property type="component" value="Unassembled WGS sequence"/>
</dbReference>
<dbReference type="PANTHER" id="PTHR47591:SF13">
    <property type="entry name" value="OS02G0293900 PROTEIN"/>
    <property type="match status" value="1"/>
</dbReference>
<evidence type="ECO:0000259" key="2">
    <source>
        <dbReference type="PROSITE" id="PS00028"/>
    </source>
</evidence>
<evidence type="ECO:0000313" key="3">
    <source>
        <dbReference type="EMBL" id="KAK7406918.1"/>
    </source>
</evidence>
<accession>A0AAN9SV64</accession>
<reference evidence="3 4" key="1">
    <citation type="submission" date="2024-01" db="EMBL/GenBank/DDBJ databases">
        <title>The genomes of 5 underutilized Papilionoideae crops provide insights into root nodulation and disease resistanc.</title>
        <authorList>
            <person name="Jiang F."/>
        </authorList>
    </citation>
    <scope>NUCLEOTIDE SEQUENCE [LARGE SCALE GENOMIC DNA]</scope>
    <source>
        <strain evidence="3">DUOXIRENSHENG_FW03</strain>
        <tissue evidence="3">Leaves</tissue>
    </source>
</reference>
<name>A0AAN9SV64_PSOTE</name>
<sequence length="250" mass="26755">MEKLNLSADSSSDKCPSPPPCDHTQTLDPIPINNTNQQGGGESSVKSPWQVLEELAAAGDHNQGGAPTTELGDESRGEGSVGGGAPGGGDSMVEEDDDLSEVVREKKRKTCLVRDPPSGKPTCPLCLREFPTWKGAFGHMRAHPDRDYRGFFHPPVFASPSSIEGQPPTDHKVEGGDDSLSACKKSPHEFNSEEHAPASLSSPIPVRMFDLNEPGEEEGPHDASQQQQTINADKAKDLGFDLNQLPPAEE</sequence>
<gene>
    <name evidence="3" type="ORF">VNO78_08554</name>
</gene>
<keyword evidence="4" id="KW-1185">Reference proteome</keyword>
<feature type="compositionally biased region" description="Gly residues" evidence="1">
    <location>
        <begin position="79"/>
        <end position="90"/>
    </location>
</feature>
<proteinExistence type="predicted"/>
<dbReference type="PROSITE" id="PS00028">
    <property type="entry name" value="ZINC_FINGER_C2H2_1"/>
    <property type="match status" value="1"/>
</dbReference>
<feature type="compositionally biased region" description="Basic and acidic residues" evidence="1">
    <location>
        <begin position="186"/>
        <end position="196"/>
    </location>
</feature>
<organism evidence="3 4">
    <name type="scientific">Psophocarpus tetragonolobus</name>
    <name type="common">Winged bean</name>
    <name type="synonym">Dolichos tetragonolobus</name>
    <dbReference type="NCBI Taxonomy" id="3891"/>
    <lineage>
        <taxon>Eukaryota</taxon>
        <taxon>Viridiplantae</taxon>
        <taxon>Streptophyta</taxon>
        <taxon>Embryophyta</taxon>
        <taxon>Tracheophyta</taxon>
        <taxon>Spermatophyta</taxon>
        <taxon>Magnoliopsida</taxon>
        <taxon>eudicotyledons</taxon>
        <taxon>Gunneridae</taxon>
        <taxon>Pentapetalae</taxon>
        <taxon>rosids</taxon>
        <taxon>fabids</taxon>
        <taxon>Fabales</taxon>
        <taxon>Fabaceae</taxon>
        <taxon>Papilionoideae</taxon>
        <taxon>50 kb inversion clade</taxon>
        <taxon>NPAAA clade</taxon>
        <taxon>indigoferoid/millettioid clade</taxon>
        <taxon>Phaseoleae</taxon>
        <taxon>Psophocarpus</taxon>
    </lineage>
</organism>
<evidence type="ECO:0000313" key="4">
    <source>
        <dbReference type="Proteomes" id="UP001386955"/>
    </source>
</evidence>
<dbReference type="AlphaFoldDB" id="A0AAN9SV64"/>
<feature type="region of interest" description="Disordered" evidence="1">
    <location>
        <begin position="1"/>
        <end position="101"/>
    </location>
</feature>
<feature type="compositionally biased region" description="Polar residues" evidence="1">
    <location>
        <begin position="23"/>
        <end position="37"/>
    </location>
</feature>
<dbReference type="EMBL" id="JAYMYS010000002">
    <property type="protein sequence ID" value="KAK7406918.1"/>
    <property type="molecule type" value="Genomic_DNA"/>
</dbReference>
<dbReference type="PANTHER" id="PTHR47591">
    <property type="entry name" value="ZINC FINGER PROTEIN ZAT2-RELATED"/>
    <property type="match status" value="1"/>
</dbReference>
<feature type="region of interest" description="Disordered" evidence="1">
    <location>
        <begin position="157"/>
        <end position="250"/>
    </location>
</feature>
<feature type="domain" description="C2H2-type" evidence="2">
    <location>
        <begin position="123"/>
        <end position="143"/>
    </location>
</feature>
<evidence type="ECO:0000256" key="1">
    <source>
        <dbReference type="SAM" id="MobiDB-lite"/>
    </source>
</evidence>
<dbReference type="InterPro" id="IPR013087">
    <property type="entry name" value="Znf_C2H2_type"/>
</dbReference>
<protein>
    <recommendedName>
        <fullName evidence="2">C2H2-type domain-containing protein</fullName>
    </recommendedName>
</protein>
<comment type="caution">
    <text evidence="3">The sequence shown here is derived from an EMBL/GenBank/DDBJ whole genome shotgun (WGS) entry which is preliminary data.</text>
</comment>